<dbReference type="PRINTS" id="PR00101">
    <property type="entry name" value="ATCASE"/>
</dbReference>
<comment type="pathway">
    <text evidence="1 7">Pyrimidine metabolism; UMP biosynthesis via de novo pathway; (S)-dihydroorotate from bicarbonate: step 2/3.</text>
</comment>
<evidence type="ECO:0000256" key="2">
    <source>
        <dbReference type="ARBA" id="ARBA00008896"/>
    </source>
</evidence>
<organism evidence="10 11">
    <name type="scientific">Fictibacillus iocasae</name>
    <dbReference type="NCBI Taxonomy" id="2715437"/>
    <lineage>
        <taxon>Bacteria</taxon>
        <taxon>Bacillati</taxon>
        <taxon>Bacillota</taxon>
        <taxon>Bacilli</taxon>
        <taxon>Bacillales</taxon>
        <taxon>Fictibacillaceae</taxon>
        <taxon>Fictibacillus</taxon>
    </lineage>
</organism>
<dbReference type="EMBL" id="JBHTCP010000016">
    <property type="protein sequence ID" value="MFC7372102.1"/>
    <property type="molecule type" value="Genomic_DNA"/>
</dbReference>
<evidence type="ECO:0000256" key="7">
    <source>
        <dbReference type="HAMAP-Rule" id="MF_00001"/>
    </source>
</evidence>
<feature type="binding site" evidence="7">
    <location>
        <position position="49"/>
    </location>
    <ligand>
        <name>carbamoyl phosphate</name>
        <dbReference type="ChEBI" id="CHEBI:58228"/>
    </ligand>
</feature>
<keyword evidence="11" id="KW-1185">Reference proteome</keyword>
<comment type="function">
    <text evidence="5 7">Catalyzes the condensation of carbamoyl phosphate and aspartate to form carbamoyl aspartate and inorganic phosphate, the committed step in the de novo pyrimidine nucleotide biosynthesis pathway.</text>
</comment>
<comment type="caution">
    <text evidence="10">The sequence shown here is derived from an EMBL/GenBank/DDBJ whole genome shotgun (WGS) entry which is preliminary data.</text>
</comment>
<proteinExistence type="inferred from homology"/>
<dbReference type="Pfam" id="PF00185">
    <property type="entry name" value="OTCace"/>
    <property type="match status" value="1"/>
</dbReference>
<feature type="binding site" evidence="7">
    <location>
        <position position="160"/>
    </location>
    <ligand>
        <name>L-aspartate</name>
        <dbReference type="ChEBI" id="CHEBI:29991"/>
    </ligand>
</feature>
<feature type="binding site" evidence="7">
    <location>
        <position position="99"/>
    </location>
    <ligand>
        <name>carbamoyl phosphate</name>
        <dbReference type="ChEBI" id="CHEBI:58228"/>
    </ligand>
</feature>
<keyword evidence="3 7" id="KW-0808">Transferase</keyword>
<dbReference type="NCBIfam" id="TIGR00670">
    <property type="entry name" value="asp_carb_tr"/>
    <property type="match status" value="1"/>
</dbReference>
<dbReference type="HAMAP" id="MF_00001">
    <property type="entry name" value="Asp_carb_tr"/>
    <property type="match status" value="1"/>
</dbReference>
<feature type="binding site" evidence="7">
    <location>
        <position position="210"/>
    </location>
    <ligand>
        <name>L-aspartate</name>
        <dbReference type="ChEBI" id="CHEBI:29991"/>
    </ligand>
</feature>
<evidence type="ECO:0000259" key="9">
    <source>
        <dbReference type="Pfam" id="PF02729"/>
    </source>
</evidence>
<evidence type="ECO:0000256" key="3">
    <source>
        <dbReference type="ARBA" id="ARBA00022679"/>
    </source>
</evidence>
<dbReference type="InterPro" id="IPR002082">
    <property type="entry name" value="Asp_carbamoyltransf"/>
</dbReference>
<dbReference type="SUPFAM" id="SSF53671">
    <property type="entry name" value="Aspartate/ornithine carbamoyltransferase"/>
    <property type="match status" value="1"/>
</dbReference>
<accession>A0ABW2NQK5</accession>
<dbReference type="PANTHER" id="PTHR45753:SF6">
    <property type="entry name" value="ASPARTATE CARBAMOYLTRANSFERASE"/>
    <property type="match status" value="1"/>
</dbReference>
<feature type="binding site" evidence="7">
    <location>
        <position position="251"/>
    </location>
    <ligand>
        <name>carbamoyl phosphate</name>
        <dbReference type="ChEBI" id="CHEBI:58228"/>
    </ligand>
</feature>
<feature type="domain" description="Aspartate/ornithine carbamoyltransferase carbamoyl-P binding" evidence="9">
    <location>
        <begin position="2"/>
        <end position="140"/>
    </location>
</feature>
<name>A0ABW2NQK5_9BACL</name>
<dbReference type="PROSITE" id="PS00097">
    <property type="entry name" value="CARBAMOYLTRANSFERASE"/>
    <property type="match status" value="1"/>
</dbReference>
<comment type="catalytic activity">
    <reaction evidence="6 7">
        <text>carbamoyl phosphate + L-aspartate = N-carbamoyl-L-aspartate + phosphate + H(+)</text>
        <dbReference type="Rhea" id="RHEA:20013"/>
        <dbReference type="ChEBI" id="CHEBI:15378"/>
        <dbReference type="ChEBI" id="CHEBI:29991"/>
        <dbReference type="ChEBI" id="CHEBI:32814"/>
        <dbReference type="ChEBI" id="CHEBI:43474"/>
        <dbReference type="ChEBI" id="CHEBI:58228"/>
        <dbReference type="EC" id="2.1.3.2"/>
    </reaction>
</comment>
<dbReference type="InterPro" id="IPR006132">
    <property type="entry name" value="Asp/Orn_carbamoyltranf_P-bd"/>
</dbReference>
<feature type="binding site" evidence="7">
    <location>
        <position position="130"/>
    </location>
    <ligand>
        <name>carbamoyl phosphate</name>
        <dbReference type="ChEBI" id="CHEBI:58228"/>
    </ligand>
</feature>
<dbReference type="PANTHER" id="PTHR45753">
    <property type="entry name" value="ORNITHINE CARBAMOYLTRANSFERASE, MITOCHONDRIAL"/>
    <property type="match status" value="1"/>
</dbReference>
<feature type="binding site" evidence="7">
    <location>
        <position position="252"/>
    </location>
    <ligand>
        <name>carbamoyl phosphate</name>
        <dbReference type="ChEBI" id="CHEBI:58228"/>
    </ligand>
</feature>
<evidence type="ECO:0000256" key="4">
    <source>
        <dbReference type="ARBA" id="ARBA00022975"/>
    </source>
</evidence>
<dbReference type="InterPro" id="IPR006131">
    <property type="entry name" value="Asp_carbamoyltransf_Asp/Orn-bd"/>
</dbReference>
<keyword evidence="4 7" id="KW-0665">Pyrimidine biosynthesis</keyword>
<reference evidence="11" key="1">
    <citation type="journal article" date="2019" name="Int. J. Syst. Evol. Microbiol.">
        <title>The Global Catalogue of Microorganisms (GCM) 10K type strain sequencing project: providing services to taxonomists for standard genome sequencing and annotation.</title>
        <authorList>
            <consortium name="The Broad Institute Genomics Platform"/>
            <consortium name="The Broad Institute Genome Sequencing Center for Infectious Disease"/>
            <person name="Wu L."/>
            <person name="Ma J."/>
        </authorList>
    </citation>
    <scope>NUCLEOTIDE SEQUENCE [LARGE SCALE GENOMIC DNA]</scope>
    <source>
        <strain evidence="11">NBRC 106396</strain>
    </source>
</reference>
<protein>
    <recommendedName>
        <fullName evidence="7">Aspartate carbamoyltransferase</fullName>
        <ecNumber evidence="7">2.1.3.2</ecNumber>
    </recommendedName>
    <alternativeName>
        <fullName evidence="7">Aspartate transcarbamylase</fullName>
        <shortName evidence="7">ATCase</shortName>
    </alternativeName>
</protein>
<dbReference type="GO" id="GO:0004070">
    <property type="term" value="F:aspartate carbamoyltransferase activity"/>
    <property type="evidence" value="ECO:0007669"/>
    <property type="project" value="UniProtKB-EC"/>
</dbReference>
<evidence type="ECO:0000259" key="8">
    <source>
        <dbReference type="Pfam" id="PF00185"/>
    </source>
</evidence>
<evidence type="ECO:0000313" key="10">
    <source>
        <dbReference type="EMBL" id="MFC7372102.1"/>
    </source>
</evidence>
<dbReference type="InterPro" id="IPR036901">
    <property type="entry name" value="Asp/Orn_carbamoylTrfase_sf"/>
</dbReference>
<dbReference type="InterPro" id="IPR006130">
    <property type="entry name" value="Asp/Orn_carbamoylTrfase"/>
</dbReference>
<dbReference type="Gene3D" id="3.40.50.1370">
    <property type="entry name" value="Aspartate/ornithine carbamoyltransferase"/>
    <property type="match status" value="2"/>
</dbReference>
<dbReference type="Proteomes" id="UP001596549">
    <property type="component" value="Unassembled WGS sequence"/>
</dbReference>
<dbReference type="EC" id="2.1.3.2" evidence="7"/>
<dbReference type="PRINTS" id="PR00100">
    <property type="entry name" value="AOTCASE"/>
</dbReference>
<comment type="similarity">
    <text evidence="2 7">Belongs to the aspartate/ornithine carbamoyltransferase superfamily. ATCase family.</text>
</comment>
<gene>
    <name evidence="7" type="primary">pyrB</name>
    <name evidence="10" type="ORF">ACFQPF_10445</name>
</gene>
<feature type="domain" description="Aspartate/ornithine carbamoyltransferase Asp/Orn-binding" evidence="8">
    <location>
        <begin position="146"/>
        <end position="288"/>
    </location>
</feature>
<evidence type="ECO:0000256" key="6">
    <source>
        <dbReference type="ARBA" id="ARBA00048859"/>
    </source>
</evidence>
<evidence type="ECO:0000256" key="5">
    <source>
        <dbReference type="ARBA" id="ARBA00043884"/>
    </source>
</evidence>
<dbReference type="RefSeq" id="WP_379749349.1">
    <property type="nucleotide sequence ID" value="NZ_JBHTCP010000016.1"/>
</dbReference>
<feature type="binding site" evidence="7">
    <location>
        <position position="50"/>
    </location>
    <ligand>
        <name>carbamoyl phosphate</name>
        <dbReference type="ChEBI" id="CHEBI:58228"/>
    </ligand>
</feature>
<dbReference type="NCBIfam" id="NF002032">
    <property type="entry name" value="PRK00856.1"/>
    <property type="match status" value="1"/>
</dbReference>
<feature type="binding site" evidence="7">
    <location>
        <position position="127"/>
    </location>
    <ligand>
        <name>carbamoyl phosphate</name>
        <dbReference type="ChEBI" id="CHEBI:58228"/>
    </ligand>
</feature>
<evidence type="ECO:0000256" key="1">
    <source>
        <dbReference type="ARBA" id="ARBA00004852"/>
    </source>
</evidence>
<feature type="binding site" evidence="7">
    <location>
        <position position="77"/>
    </location>
    <ligand>
        <name>L-aspartate</name>
        <dbReference type="ChEBI" id="CHEBI:29991"/>
    </ligand>
</feature>
<comment type="subunit">
    <text evidence="7">Heterododecamer (2C3:3R2) of six catalytic PyrB chains organized as two trimers (C3), and six regulatory PyrI chains organized as three dimers (R2).</text>
</comment>
<dbReference type="Pfam" id="PF02729">
    <property type="entry name" value="OTCace_N"/>
    <property type="match status" value="1"/>
</dbReference>
<evidence type="ECO:0000313" key="11">
    <source>
        <dbReference type="Proteomes" id="UP001596549"/>
    </source>
</evidence>
<sequence>MKHLVTIQDLSIHEIDDILKEAQKLALTSTPRESENILIANLFLEPSTRTRFSFEAAERNLGFHVLNVDEASSSMTKGETLYDTIRTLEEIGAEAVVIRHHQDRYFDELLGKISIPIINAGDGCGNHPTQSLLDMMTIQQEFIVTQGLNVVVAGDIRHSRVAASNAELLEKMGANVYYSGPREWIPEHCKKRYLTMDEACSTADVMMMLRIQHERHVDGMNMSKEEYHRRFGLTLDRECRMKRHSIIMHPAPVNRGVELADELVECSRSRIFKQMKNGVFVRMAVLNWALDRIKEESTYGIAAEKR</sequence>